<accession>A0A0V0RUP6</accession>
<feature type="region of interest" description="Disordered" evidence="1">
    <location>
        <begin position="1"/>
        <end position="31"/>
    </location>
</feature>
<feature type="compositionally biased region" description="Low complexity" evidence="1">
    <location>
        <begin position="15"/>
        <end position="28"/>
    </location>
</feature>
<organism evidence="2 3">
    <name type="scientific">Trichinella nelsoni</name>
    <dbReference type="NCBI Taxonomy" id="6336"/>
    <lineage>
        <taxon>Eukaryota</taxon>
        <taxon>Metazoa</taxon>
        <taxon>Ecdysozoa</taxon>
        <taxon>Nematoda</taxon>
        <taxon>Enoplea</taxon>
        <taxon>Dorylaimia</taxon>
        <taxon>Trichinellida</taxon>
        <taxon>Trichinellidae</taxon>
        <taxon>Trichinella</taxon>
    </lineage>
</organism>
<dbReference type="Proteomes" id="UP000054630">
    <property type="component" value="Unassembled WGS sequence"/>
</dbReference>
<feature type="compositionally biased region" description="Basic and acidic residues" evidence="1">
    <location>
        <begin position="1"/>
        <end position="10"/>
    </location>
</feature>
<comment type="caution">
    <text evidence="2">The sequence shown here is derived from an EMBL/GenBank/DDBJ whole genome shotgun (WGS) entry which is preliminary data.</text>
</comment>
<sequence>MEECTLHRDGSQAIRRSSVSRRLSQQRSYQAGPIRSFSRAVALNSEFHHTKALHEIASPDRVLLTRFWRDAHPFDLPEAS</sequence>
<dbReference type="AlphaFoldDB" id="A0A0V0RUP6"/>
<dbReference type="OrthoDB" id="10555783at2759"/>
<keyword evidence="3" id="KW-1185">Reference proteome</keyword>
<evidence type="ECO:0000313" key="3">
    <source>
        <dbReference type="Proteomes" id="UP000054630"/>
    </source>
</evidence>
<evidence type="ECO:0000313" key="2">
    <source>
        <dbReference type="EMBL" id="KRX18194.1"/>
    </source>
</evidence>
<evidence type="ECO:0000256" key="1">
    <source>
        <dbReference type="SAM" id="MobiDB-lite"/>
    </source>
</evidence>
<gene>
    <name evidence="2" type="ORF">T07_11961</name>
</gene>
<dbReference type="EMBL" id="JYDL01000076">
    <property type="protein sequence ID" value="KRX18194.1"/>
    <property type="molecule type" value="Genomic_DNA"/>
</dbReference>
<protein>
    <submittedName>
        <fullName evidence="2">Uncharacterized protein</fullName>
    </submittedName>
</protein>
<reference evidence="2 3" key="1">
    <citation type="submission" date="2015-01" db="EMBL/GenBank/DDBJ databases">
        <title>Evolution of Trichinella species and genotypes.</title>
        <authorList>
            <person name="Korhonen P.K."/>
            <person name="Edoardo P."/>
            <person name="Giuseppe L.R."/>
            <person name="Gasser R.B."/>
        </authorList>
    </citation>
    <scope>NUCLEOTIDE SEQUENCE [LARGE SCALE GENOMIC DNA]</scope>
    <source>
        <strain evidence="2">ISS37</strain>
    </source>
</reference>
<proteinExistence type="predicted"/>
<name>A0A0V0RUP6_9BILA</name>